<accession>A0A939ML18</accession>
<reference evidence="2" key="1">
    <citation type="submission" date="2021-03" db="EMBL/GenBank/DDBJ databases">
        <title>Leucobacter chromiisoli sp. nov., isolated from chromium-containing soil of chemical plant.</title>
        <authorList>
            <person name="Xu Z."/>
        </authorList>
    </citation>
    <scope>NUCLEOTIDE SEQUENCE</scope>
    <source>
        <strain evidence="2">S27</strain>
    </source>
</reference>
<protein>
    <recommendedName>
        <fullName evidence="1">SURF1-like protein</fullName>
    </recommendedName>
</protein>
<evidence type="ECO:0000313" key="3">
    <source>
        <dbReference type="Proteomes" id="UP000664382"/>
    </source>
</evidence>
<sequence length="282" mass="30280">MSKRPQYEGEPSLARVMRKPKWIAALALALVVAGVFAWLGQWQLSHAITLEAEGDAHSETPRPIDEVLEPGTSVDDTAAGMVVALSADPVLGDLRVVEERVNRSAEGAWVTGHVVVEGAEGHLPVAIGWAPTAAAAQQSLEALESELGASGSRGAIELEGRYMPPDAAAIPEAADDPLRITTMVPAQLVNLWEPFDGLAYSGFLVLHPGGSGDPLSADALAAVGLQPIESVPPLPRETINWLNLFYAAEWVVFAGFAVFFWTRLVRDDWERIHELRLQTEAA</sequence>
<proteinExistence type="inferred from homology"/>
<keyword evidence="3" id="KW-1185">Reference proteome</keyword>
<dbReference type="InterPro" id="IPR002994">
    <property type="entry name" value="Surf1/Shy1"/>
</dbReference>
<dbReference type="EMBL" id="JAGDYM010000010">
    <property type="protein sequence ID" value="MBO1902195.1"/>
    <property type="molecule type" value="Genomic_DNA"/>
</dbReference>
<evidence type="ECO:0000313" key="2">
    <source>
        <dbReference type="EMBL" id="MBO1902195.1"/>
    </source>
</evidence>
<keyword evidence="1" id="KW-1003">Cell membrane</keyword>
<evidence type="ECO:0000256" key="1">
    <source>
        <dbReference type="RuleBase" id="RU363076"/>
    </source>
</evidence>
<organism evidence="2 3">
    <name type="scientific">Leucobacter weissii</name>
    <dbReference type="NCBI Taxonomy" id="1983706"/>
    <lineage>
        <taxon>Bacteria</taxon>
        <taxon>Bacillati</taxon>
        <taxon>Actinomycetota</taxon>
        <taxon>Actinomycetes</taxon>
        <taxon>Micrococcales</taxon>
        <taxon>Microbacteriaceae</taxon>
        <taxon>Leucobacter</taxon>
    </lineage>
</organism>
<comment type="subcellular location">
    <subcellularLocation>
        <location evidence="1">Cell membrane</location>
        <topology evidence="1">Multi-pass membrane protein</topology>
    </subcellularLocation>
</comment>
<feature type="transmembrane region" description="Helical" evidence="1">
    <location>
        <begin position="241"/>
        <end position="261"/>
    </location>
</feature>
<dbReference type="GO" id="GO:0005886">
    <property type="term" value="C:plasma membrane"/>
    <property type="evidence" value="ECO:0007669"/>
    <property type="project" value="UniProtKB-SubCell"/>
</dbReference>
<keyword evidence="1" id="KW-0812">Transmembrane</keyword>
<dbReference type="Pfam" id="PF02104">
    <property type="entry name" value="SURF1"/>
    <property type="match status" value="1"/>
</dbReference>
<dbReference type="Proteomes" id="UP000664382">
    <property type="component" value="Unassembled WGS sequence"/>
</dbReference>
<comment type="similarity">
    <text evidence="1">Belongs to the SURF1 family.</text>
</comment>
<name>A0A939ML18_9MICO</name>
<comment type="caution">
    <text evidence="2">The sequence shown here is derived from an EMBL/GenBank/DDBJ whole genome shotgun (WGS) entry which is preliminary data.</text>
</comment>
<comment type="caution">
    <text evidence="1">Lacks conserved residue(s) required for the propagation of feature annotation.</text>
</comment>
<keyword evidence="1" id="KW-0472">Membrane</keyword>
<dbReference type="RefSeq" id="WP_208097951.1">
    <property type="nucleotide sequence ID" value="NZ_JAGDYM010000010.1"/>
</dbReference>
<keyword evidence="1" id="KW-1133">Transmembrane helix</keyword>
<gene>
    <name evidence="2" type="ORF">J4H92_09575</name>
</gene>
<dbReference type="AlphaFoldDB" id="A0A939ML18"/>